<keyword evidence="1" id="KW-0378">Hydrolase</keyword>
<dbReference type="GO" id="GO:0004180">
    <property type="term" value="F:carboxypeptidase activity"/>
    <property type="evidence" value="ECO:0007669"/>
    <property type="project" value="UniProtKB-KW"/>
</dbReference>
<sequence>DSSGPASGVRLVVEPVGAFEGWPQPPMGFEAPSTTDALGGFNLALDPGEYRLDFLPGENLPRVSRFVTVPPRTQQEQKLELVPFTLSRGRSLSGSITLPLDPALAPDHVAANASVRFFRVVTVAGRPTSLLLAQTVSDSMGRYSTVLPTR</sequence>
<evidence type="ECO:0000313" key="2">
    <source>
        <dbReference type="Proteomes" id="UP000272888"/>
    </source>
</evidence>
<dbReference type="Proteomes" id="UP000272888">
    <property type="component" value="Unassembled WGS sequence"/>
</dbReference>
<organism evidence="1 2">
    <name type="scientific">Corallococcus llansteffanensis</name>
    <dbReference type="NCBI Taxonomy" id="2316731"/>
    <lineage>
        <taxon>Bacteria</taxon>
        <taxon>Pseudomonadati</taxon>
        <taxon>Myxococcota</taxon>
        <taxon>Myxococcia</taxon>
        <taxon>Myxococcales</taxon>
        <taxon>Cystobacterineae</taxon>
        <taxon>Myxococcaceae</taxon>
        <taxon>Corallococcus</taxon>
    </lineage>
</organism>
<keyword evidence="1" id="KW-0121">Carboxypeptidase</keyword>
<keyword evidence="2" id="KW-1185">Reference proteome</keyword>
<name>A0A3A8NU81_9BACT</name>
<reference evidence="2" key="1">
    <citation type="submission" date="2018-09" db="EMBL/GenBank/DDBJ databases">
        <authorList>
            <person name="Livingstone P.G."/>
            <person name="Whitworth D.E."/>
        </authorList>
    </citation>
    <scope>NUCLEOTIDE SEQUENCE [LARGE SCALE GENOMIC DNA]</scope>
    <source>
        <strain evidence="2">CA051B</strain>
    </source>
</reference>
<evidence type="ECO:0000313" key="1">
    <source>
        <dbReference type="EMBL" id="RKH43582.1"/>
    </source>
</evidence>
<dbReference type="AlphaFoldDB" id="A0A3A8NU81"/>
<dbReference type="EMBL" id="RAWB01000633">
    <property type="protein sequence ID" value="RKH43582.1"/>
    <property type="molecule type" value="Genomic_DNA"/>
</dbReference>
<feature type="non-terminal residue" evidence="1">
    <location>
        <position position="1"/>
    </location>
</feature>
<gene>
    <name evidence="1" type="ORF">D7V93_36895</name>
</gene>
<comment type="caution">
    <text evidence="1">The sequence shown here is derived from an EMBL/GenBank/DDBJ whole genome shotgun (WGS) entry which is preliminary data.</text>
</comment>
<protein>
    <submittedName>
        <fullName evidence="1">Carboxypeptidase regulatory-like domain-containing protein</fullName>
    </submittedName>
</protein>
<accession>A0A3A8NU81</accession>
<proteinExistence type="predicted"/>
<keyword evidence="1" id="KW-0645">Protease</keyword>